<dbReference type="Gene3D" id="3.10.450.50">
    <property type="match status" value="1"/>
</dbReference>
<name>A0A5C6Z393_9FLAO</name>
<dbReference type="InterPro" id="IPR032710">
    <property type="entry name" value="NTF2-like_dom_sf"/>
</dbReference>
<dbReference type="EMBL" id="VORT01000002">
    <property type="protein sequence ID" value="TXD74340.1"/>
    <property type="molecule type" value="Genomic_DNA"/>
</dbReference>
<protein>
    <submittedName>
        <fullName evidence="2">Nuclear transport factor 2 family protein</fullName>
    </submittedName>
</protein>
<dbReference type="PROSITE" id="PS51257">
    <property type="entry name" value="PROKAR_LIPOPROTEIN"/>
    <property type="match status" value="1"/>
</dbReference>
<comment type="caution">
    <text evidence="2">The sequence shown here is derived from an EMBL/GenBank/DDBJ whole genome shotgun (WGS) entry which is preliminary data.</text>
</comment>
<evidence type="ECO:0000259" key="1">
    <source>
        <dbReference type="Pfam" id="PF14534"/>
    </source>
</evidence>
<proteinExistence type="predicted"/>
<dbReference type="SUPFAM" id="SSF54427">
    <property type="entry name" value="NTF2-like"/>
    <property type="match status" value="1"/>
</dbReference>
<keyword evidence="3" id="KW-1185">Reference proteome</keyword>
<dbReference type="InterPro" id="IPR027843">
    <property type="entry name" value="DUF4440"/>
</dbReference>
<dbReference type="RefSeq" id="WP_146743971.1">
    <property type="nucleotide sequence ID" value="NZ_UEGI01000003.1"/>
</dbReference>
<organism evidence="2 3">
    <name type="scientific">Aequorivita antarctica</name>
    <dbReference type="NCBI Taxonomy" id="153266"/>
    <lineage>
        <taxon>Bacteria</taxon>
        <taxon>Pseudomonadati</taxon>
        <taxon>Bacteroidota</taxon>
        <taxon>Flavobacteriia</taxon>
        <taxon>Flavobacteriales</taxon>
        <taxon>Flavobacteriaceae</taxon>
        <taxon>Aequorivita</taxon>
    </lineage>
</organism>
<dbReference type="AlphaFoldDB" id="A0A5C6Z393"/>
<dbReference type="Pfam" id="PF14534">
    <property type="entry name" value="DUF4440"/>
    <property type="match status" value="1"/>
</dbReference>
<evidence type="ECO:0000313" key="3">
    <source>
        <dbReference type="Proteomes" id="UP000321497"/>
    </source>
</evidence>
<gene>
    <name evidence="2" type="ORF">ESU54_03555</name>
</gene>
<reference evidence="2 3" key="1">
    <citation type="submission" date="2019-08" db="EMBL/GenBank/DDBJ databases">
        <title>Genome of Aequorivita antarctica SW49 (type strain).</title>
        <authorList>
            <person name="Bowman J.P."/>
        </authorList>
    </citation>
    <scope>NUCLEOTIDE SEQUENCE [LARGE SCALE GENOMIC DNA]</scope>
    <source>
        <strain evidence="2 3">SW49</strain>
    </source>
</reference>
<feature type="domain" description="DUF4440" evidence="1">
    <location>
        <begin position="30"/>
        <end position="147"/>
    </location>
</feature>
<dbReference type="Proteomes" id="UP000321497">
    <property type="component" value="Unassembled WGS sequence"/>
</dbReference>
<accession>A0A5C6Z393</accession>
<evidence type="ECO:0000313" key="2">
    <source>
        <dbReference type="EMBL" id="TXD74340.1"/>
    </source>
</evidence>
<dbReference type="OrthoDB" id="1446010at2"/>
<sequence>MKKMIPFILILFISASCKKEFDESEAKKKILELHDAQRDYHFNKDSISFANQFSDNFIAVNKGMISIPTKEETISRYNNYFSSVVFIKWDDVAEPIIKFSDDGSMAYTIVDKIVTLTYKDQMGDTVQENTHFAWTAIYKKYGEQWKIDCITSTEKPAANTKNEGL</sequence>